<dbReference type="SUPFAM" id="SSF49313">
    <property type="entry name" value="Cadherin-like"/>
    <property type="match status" value="1"/>
</dbReference>
<dbReference type="Proteomes" id="UP000694701">
    <property type="component" value="Unplaced"/>
</dbReference>
<feature type="domain" description="Cadherin N-terminal" evidence="5">
    <location>
        <begin position="25"/>
        <end position="75"/>
    </location>
</feature>
<protein>
    <recommendedName>
        <fullName evidence="5">Cadherin N-terminal domain-containing protein</fullName>
    </recommendedName>
</protein>
<dbReference type="GO" id="GO:0005886">
    <property type="term" value="C:plasma membrane"/>
    <property type="evidence" value="ECO:0007669"/>
    <property type="project" value="TreeGrafter"/>
</dbReference>
<dbReference type="PANTHER" id="PTHR24028:SF32">
    <property type="entry name" value="CADHERIN-RELATED NEURONAL RECEPTOR VARIABLE 10-RELATED"/>
    <property type="match status" value="1"/>
</dbReference>
<dbReference type="InterPro" id="IPR015919">
    <property type="entry name" value="Cadherin-like_sf"/>
</dbReference>
<dbReference type="Gene3D" id="2.60.40.60">
    <property type="entry name" value="Cadherins"/>
    <property type="match status" value="1"/>
</dbReference>
<reference evidence="6" key="1">
    <citation type="submission" date="2025-08" db="UniProtKB">
        <authorList>
            <consortium name="Ensembl"/>
        </authorList>
    </citation>
    <scope>IDENTIFICATION</scope>
</reference>
<dbReference type="GO" id="GO:0007155">
    <property type="term" value="P:cell adhesion"/>
    <property type="evidence" value="ECO:0007669"/>
    <property type="project" value="TreeGrafter"/>
</dbReference>
<keyword evidence="2" id="KW-0472">Membrane</keyword>
<dbReference type="PANTHER" id="PTHR24028">
    <property type="entry name" value="CADHERIN-87A"/>
    <property type="match status" value="1"/>
</dbReference>
<name>A0A8C2K6M1_CYPCA</name>
<feature type="chain" id="PRO_5034638988" description="Cadherin N-terminal domain-containing protein" evidence="4">
    <location>
        <begin position="25"/>
        <end position="96"/>
    </location>
</feature>
<dbReference type="CDD" id="cd11304">
    <property type="entry name" value="Cadherin_repeat"/>
    <property type="match status" value="1"/>
</dbReference>
<evidence type="ECO:0000256" key="1">
    <source>
        <dbReference type="ARBA" id="ARBA00004370"/>
    </source>
</evidence>
<evidence type="ECO:0000256" key="4">
    <source>
        <dbReference type="SAM" id="SignalP"/>
    </source>
</evidence>
<dbReference type="FunFam" id="2.60.40.60:FF:000398">
    <property type="entry name" value="Protocadherin cluster 1 gamma 26a"/>
    <property type="match status" value="1"/>
</dbReference>
<dbReference type="InterPro" id="IPR050174">
    <property type="entry name" value="Protocadherin/Cadherin-CA"/>
</dbReference>
<evidence type="ECO:0000313" key="7">
    <source>
        <dbReference type="Proteomes" id="UP000694701"/>
    </source>
</evidence>
<organism evidence="6 7">
    <name type="scientific">Cyprinus carpio</name>
    <name type="common">Common carp</name>
    <dbReference type="NCBI Taxonomy" id="7962"/>
    <lineage>
        <taxon>Eukaryota</taxon>
        <taxon>Metazoa</taxon>
        <taxon>Chordata</taxon>
        <taxon>Craniata</taxon>
        <taxon>Vertebrata</taxon>
        <taxon>Euteleostomi</taxon>
        <taxon>Actinopterygii</taxon>
        <taxon>Neopterygii</taxon>
        <taxon>Teleostei</taxon>
        <taxon>Ostariophysi</taxon>
        <taxon>Cypriniformes</taxon>
        <taxon>Cyprinidae</taxon>
        <taxon>Cyprininae</taxon>
        <taxon>Cyprinus</taxon>
    </lineage>
</organism>
<accession>A0A8C2K6M1</accession>
<keyword evidence="4" id="KW-0732">Signal</keyword>
<comment type="subcellular location">
    <subcellularLocation>
        <location evidence="1">Membrane</location>
    </subcellularLocation>
</comment>
<dbReference type="GO" id="GO:0005509">
    <property type="term" value="F:calcium ion binding"/>
    <property type="evidence" value="ECO:0007669"/>
    <property type="project" value="InterPro"/>
</dbReference>
<evidence type="ECO:0000259" key="5">
    <source>
        <dbReference type="Pfam" id="PF08266"/>
    </source>
</evidence>
<evidence type="ECO:0000313" key="6">
    <source>
        <dbReference type="Ensembl" id="ENSCCRP00020104663.1"/>
    </source>
</evidence>
<evidence type="ECO:0000256" key="2">
    <source>
        <dbReference type="ARBA" id="ARBA00023136"/>
    </source>
</evidence>
<evidence type="ECO:0000256" key="3">
    <source>
        <dbReference type="ARBA" id="ARBA00023180"/>
    </source>
</evidence>
<feature type="signal peptide" evidence="4">
    <location>
        <begin position="1"/>
        <end position="24"/>
    </location>
</feature>
<dbReference type="Ensembl" id="ENSCCRT00020114330.1">
    <property type="protein sequence ID" value="ENSCCRP00020104663.1"/>
    <property type="gene ID" value="ENSCCRG00020047787.1"/>
</dbReference>
<dbReference type="AlphaFoldDB" id="A0A8C2K6M1"/>
<sequence>MAIIQISCIVKWIFIVILFNNANGQIVYSVSEEVNTGATVGNLAKDLNLNVQDLEKRRFQVVTGSNKRYFDLHAEDKGPNPRASHCKVLVEVIDVN</sequence>
<dbReference type="Pfam" id="PF08266">
    <property type="entry name" value="Cadherin_2"/>
    <property type="match status" value="1"/>
</dbReference>
<keyword evidence="3" id="KW-0325">Glycoprotein</keyword>
<dbReference type="InterPro" id="IPR013164">
    <property type="entry name" value="Cadherin_N"/>
</dbReference>
<proteinExistence type="predicted"/>